<dbReference type="InterPro" id="IPR034058">
    <property type="entry name" value="TagA/B/C/D_pept_dom"/>
</dbReference>
<dbReference type="InterPro" id="IPR051048">
    <property type="entry name" value="Peptidase_S8/S53_subtilisin"/>
</dbReference>
<dbReference type="PANTHER" id="PTHR43399">
    <property type="entry name" value="SUBTILISIN-RELATED"/>
    <property type="match status" value="1"/>
</dbReference>
<evidence type="ECO:0000313" key="5">
    <source>
        <dbReference type="EMBL" id="ADB41952.1"/>
    </source>
</evidence>
<evidence type="ECO:0000313" key="6">
    <source>
        <dbReference type="Proteomes" id="UP000002028"/>
    </source>
</evidence>
<dbReference type="GO" id="GO:0006508">
    <property type="term" value="P:proteolysis"/>
    <property type="evidence" value="ECO:0007669"/>
    <property type="project" value="UniProtKB-KW"/>
</dbReference>
<dbReference type="NCBIfam" id="TIGR04183">
    <property type="entry name" value="Por_Secre_tail"/>
    <property type="match status" value="1"/>
</dbReference>
<keyword evidence="1" id="KW-0720">Serine protease</keyword>
<dbReference type="InterPro" id="IPR000209">
    <property type="entry name" value="Peptidase_S8/S53_dom"/>
</dbReference>
<dbReference type="AlphaFoldDB" id="D2QT20"/>
<dbReference type="STRING" id="504472.Slin_5990"/>
<dbReference type="EMBL" id="CP001769">
    <property type="protein sequence ID" value="ADB41952.1"/>
    <property type="molecule type" value="Genomic_DNA"/>
</dbReference>
<dbReference type="CDD" id="cd04842">
    <property type="entry name" value="Peptidases_S8_Kp43_protease"/>
    <property type="match status" value="1"/>
</dbReference>
<feature type="active site" description="Charge relay system" evidence="1">
    <location>
        <position position="148"/>
    </location>
</feature>
<keyword evidence="6" id="KW-1185">Reference proteome</keyword>
<dbReference type="InterPro" id="IPR013783">
    <property type="entry name" value="Ig-like_fold"/>
</dbReference>
<dbReference type="PANTHER" id="PTHR43399:SF5">
    <property type="entry name" value="PEPTIDASE S8 FAMILY WITH PROTEASE-ASSOCIATED DOMAIN"/>
    <property type="match status" value="1"/>
</dbReference>
<keyword evidence="1" id="KW-0378">Hydrolase</keyword>
<keyword evidence="1" id="KW-0645">Protease</keyword>
<dbReference type="InterPro" id="IPR026444">
    <property type="entry name" value="Secre_tail"/>
</dbReference>
<organism evidence="5 6">
    <name type="scientific">Spirosoma linguale (strain ATCC 33905 / DSM 74 / LMG 10896 / Claus 1)</name>
    <dbReference type="NCBI Taxonomy" id="504472"/>
    <lineage>
        <taxon>Bacteria</taxon>
        <taxon>Pseudomonadati</taxon>
        <taxon>Bacteroidota</taxon>
        <taxon>Cytophagia</taxon>
        <taxon>Cytophagales</taxon>
        <taxon>Cytophagaceae</taxon>
        <taxon>Spirosoma</taxon>
    </lineage>
</organism>
<feature type="active site" description="Charge relay system" evidence="1">
    <location>
        <position position="373"/>
    </location>
</feature>
<dbReference type="KEGG" id="sli:Slin_5990"/>
<dbReference type="SUPFAM" id="SSF49785">
    <property type="entry name" value="Galactose-binding domain-like"/>
    <property type="match status" value="1"/>
</dbReference>
<reference evidence="5 6" key="1">
    <citation type="journal article" date="2010" name="Stand. Genomic Sci.">
        <title>Complete genome sequence of Spirosoma linguale type strain (1).</title>
        <authorList>
            <person name="Lail K."/>
            <person name="Sikorski J."/>
            <person name="Saunders E."/>
            <person name="Lapidus A."/>
            <person name="Glavina Del Rio T."/>
            <person name="Copeland A."/>
            <person name="Tice H."/>
            <person name="Cheng J.-F."/>
            <person name="Lucas S."/>
            <person name="Nolan M."/>
            <person name="Bruce D."/>
            <person name="Goodwin L."/>
            <person name="Pitluck S."/>
            <person name="Ivanova N."/>
            <person name="Mavromatis K."/>
            <person name="Ovchinnikova G."/>
            <person name="Pati A."/>
            <person name="Chen A."/>
            <person name="Palaniappan K."/>
            <person name="Land M."/>
            <person name="Hauser L."/>
            <person name="Chang Y.-J."/>
            <person name="Jeffries C.D."/>
            <person name="Chain P."/>
            <person name="Brettin T."/>
            <person name="Detter J.C."/>
            <person name="Schuetze A."/>
            <person name="Rohde M."/>
            <person name="Tindall B.J."/>
            <person name="Goeker M."/>
            <person name="Bristow J."/>
            <person name="Eisen J.A."/>
            <person name="Markowitz V."/>
            <person name="Hugenholtz P."/>
            <person name="Kyrpides N.C."/>
            <person name="Klenk H.-P."/>
            <person name="Chen F."/>
        </authorList>
    </citation>
    <scope>NUCLEOTIDE SEQUENCE [LARGE SCALE GENOMIC DNA]</scope>
    <source>
        <strain evidence="6">ATCC 33905 / DSM 74 / LMG 10896 / Claus 1</strain>
    </source>
</reference>
<sequence length="925" mass="100476">MWCTVCFTTPSNAQLHSAKASLTWQQALVQRYDRLQKRTHQLARQHHWPLSKNYSNHRVLTLQEVDALGQPVYYTLHNAEAARGTQTQALYGTGTLPLALSGSTAIVTGKLGLWDGGRVLASHQEFAGQTPGSPRLVQKENALTLNDHATHLAGTLIGKGIREQARGMAFGAQLTVWDYTNDITELTAAAPGLLISNHSYGPVAGWVYNDARPGTNPDLKWEWWGNTAISTTEDYLFGFYTTKASDLDRIAYNNPFFLMVRSADNKRGETGPPAGTSYFLKNSSVQSDLSRSRNDAYDVIPGEATAKNVLTVGAANIAFTSQGKPSLLGSAPFSGWGPTDDGRIKPDLLGAGSGIFSTLTASDTTYGNYTGTSMASANVAGSLFLLQELYATKRGSGMPTSGQFMRAATLKGLTLHTATRPTPAAGPTYQYGWGLLNTEAAARLLLNQDMAHLLLEKNLVPGGTFTQSIVAQGNEPLIVTLSWTDPEASPSSLSASSLNNRSPKLINDLDLRVTGGQQTNLPFTLDPTRPEQAAKRGDNSRDNVEQVYITNPVAGQTYTLVVSQKGPMTYSSQPFSVVVSGLYRVNCQLTTSIRPARDTTICAGKSIILSSSAKSAGLQYQWLRDGVVIANAKSDSYETNLPGSYLLRVTDASGCSAGSQPVQVQIRSSTLTLTPDKPQWLCNTSDPVQLRLVEGGQLTTPTTAVVDWLRNNQLITDAHSTTLNVTEPGTYQVRLTKDGCQYVSTQTSVLRSSVNEVAILPEETDLILPQGASVTLKAPLDTSYRYQWYRNDQSLANARDYKLSVTQPGAYKVAITQNKCVGWSTDRLVQTTAPAALIPDPTNQFSLFPNPAEHTLFIRYVNSAAHQAQVRLFDFRGVLQQSPFSLKAQNGKFEGEISVQHLPPGMYILQLTDGHTVQMERFIKK</sequence>
<dbReference type="eggNOG" id="COG1404">
    <property type="taxonomic scope" value="Bacteria"/>
</dbReference>
<dbReference type="Pfam" id="PF18962">
    <property type="entry name" value="Por_Secre_tail"/>
    <property type="match status" value="1"/>
</dbReference>
<evidence type="ECO:0008006" key="7">
    <source>
        <dbReference type="Google" id="ProtNLM"/>
    </source>
</evidence>
<gene>
    <name evidence="5" type="ordered locus">Slin_5990</name>
</gene>
<feature type="domain" description="Peptidase S8/S53" evidence="3">
    <location>
        <begin position="138"/>
        <end position="434"/>
    </location>
</feature>
<feature type="compositionally biased region" description="Basic and acidic residues" evidence="2">
    <location>
        <begin position="528"/>
        <end position="541"/>
    </location>
</feature>
<dbReference type="GO" id="GO:0004252">
    <property type="term" value="F:serine-type endopeptidase activity"/>
    <property type="evidence" value="ECO:0007669"/>
    <property type="project" value="UniProtKB-UniRule"/>
</dbReference>
<evidence type="ECO:0000259" key="4">
    <source>
        <dbReference type="Pfam" id="PF18962"/>
    </source>
</evidence>
<evidence type="ECO:0000256" key="1">
    <source>
        <dbReference type="PROSITE-ProRule" id="PRU01240"/>
    </source>
</evidence>
<dbReference type="Pfam" id="PF00082">
    <property type="entry name" value="Peptidase_S8"/>
    <property type="match status" value="1"/>
</dbReference>
<accession>D2QT20</accession>
<dbReference type="Gene3D" id="2.60.40.10">
    <property type="entry name" value="Immunoglobulins"/>
    <property type="match status" value="1"/>
</dbReference>
<protein>
    <recommendedName>
        <fullName evidence="7">Peptidase S8 and S53 subtilisin kexin sedolisin</fullName>
    </recommendedName>
</protein>
<dbReference type="Gene3D" id="2.60.120.380">
    <property type="match status" value="1"/>
</dbReference>
<dbReference type="PROSITE" id="PS51892">
    <property type="entry name" value="SUBTILASE"/>
    <property type="match status" value="1"/>
</dbReference>
<dbReference type="SUPFAM" id="SSF52743">
    <property type="entry name" value="Subtilisin-like"/>
    <property type="match status" value="1"/>
</dbReference>
<dbReference type="Gene3D" id="3.40.50.200">
    <property type="entry name" value="Peptidase S8/S53 domain"/>
    <property type="match status" value="1"/>
</dbReference>
<evidence type="ECO:0000259" key="3">
    <source>
        <dbReference type="Pfam" id="PF00082"/>
    </source>
</evidence>
<feature type="region of interest" description="Disordered" evidence="2">
    <location>
        <begin position="518"/>
        <end position="541"/>
    </location>
</feature>
<dbReference type="InterPro" id="IPR036852">
    <property type="entry name" value="Peptidase_S8/S53_dom_sf"/>
</dbReference>
<dbReference type="HOGENOM" id="CLU_012611_0_0_10"/>
<comment type="similarity">
    <text evidence="1">Belongs to the peptidase S8 family.</text>
</comment>
<dbReference type="InterPro" id="IPR008979">
    <property type="entry name" value="Galactose-bd-like_sf"/>
</dbReference>
<feature type="active site" description="Charge relay system" evidence="1">
    <location>
        <position position="115"/>
    </location>
</feature>
<evidence type="ECO:0000256" key="2">
    <source>
        <dbReference type="SAM" id="MobiDB-lite"/>
    </source>
</evidence>
<name>D2QT20_SPILD</name>
<proteinExistence type="inferred from homology"/>
<feature type="domain" description="Secretion system C-terminal sorting" evidence="4">
    <location>
        <begin position="847"/>
        <end position="923"/>
    </location>
</feature>
<dbReference type="Proteomes" id="UP000002028">
    <property type="component" value="Chromosome"/>
</dbReference>